<reference evidence="2 3" key="1">
    <citation type="journal article" date="2018" name="Sci. Rep.">
        <title>Genomic signatures of local adaptation to the degree of environmental predictability in rotifers.</title>
        <authorList>
            <person name="Franch-Gras L."/>
            <person name="Hahn C."/>
            <person name="Garcia-Roger E.M."/>
            <person name="Carmona M.J."/>
            <person name="Serra M."/>
            <person name="Gomez A."/>
        </authorList>
    </citation>
    <scope>NUCLEOTIDE SEQUENCE [LARGE SCALE GENOMIC DNA]</scope>
    <source>
        <strain evidence="2">HYR1</strain>
    </source>
</reference>
<feature type="transmembrane region" description="Helical" evidence="1">
    <location>
        <begin position="16"/>
        <end position="42"/>
    </location>
</feature>
<dbReference type="EMBL" id="REGN01000969">
    <property type="protein sequence ID" value="RNA37848.1"/>
    <property type="molecule type" value="Genomic_DNA"/>
</dbReference>
<dbReference type="AlphaFoldDB" id="A0A3M7SQN9"/>
<keyword evidence="1" id="KW-0812">Transmembrane</keyword>
<sequence>MLQPKYLIRNEKSWCLVVVLFFVVLLGLIGLLGGVGAAVHALQMRQVPEHNFALVVEEVVVGSGHVNRPSELVPLRFRIHFLYGHIVLLAPPNTDSRVQSIRKLWGCEKIFGVFQLQYFADPVYFIPFEKYFLAATDFKFLRSDLAFLSSASASAMASFLSCIFFCMFSMDLANVLGTAR</sequence>
<evidence type="ECO:0000313" key="2">
    <source>
        <dbReference type="EMBL" id="RNA37848.1"/>
    </source>
</evidence>
<name>A0A3M7SQN9_BRAPC</name>
<accession>A0A3M7SQN9</accession>
<gene>
    <name evidence="2" type="ORF">BpHYR1_037408</name>
</gene>
<keyword evidence="1" id="KW-1133">Transmembrane helix</keyword>
<keyword evidence="3" id="KW-1185">Reference proteome</keyword>
<dbReference type="Proteomes" id="UP000276133">
    <property type="component" value="Unassembled WGS sequence"/>
</dbReference>
<feature type="transmembrane region" description="Helical" evidence="1">
    <location>
        <begin position="145"/>
        <end position="170"/>
    </location>
</feature>
<protein>
    <submittedName>
        <fullName evidence="2">Uncharacterized protein</fullName>
    </submittedName>
</protein>
<evidence type="ECO:0000313" key="3">
    <source>
        <dbReference type="Proteomes" id="UP000276133"/>
    </source>
</evidence>
<evidence type="ECO:0000256" key="1">
    <source>
        <dbReference type="SAM" id="Phobius"/>
    </source>
</evidence>
<organism evidence="2 3">
    <name type="scientific">Brachionus plicatilis</name>
    <name type="common">Marine rotifer</name>
    <name type="synonym">Brachionus muelleri</name>
    <dbReference type="NCBI Taxonomy" id="10195"/>
    <lineage>
        <taxon>Eukaryota</taxon>
        <taxon>Metazoa</taxon>
        <taxon>Spiralia</taxon>
        <taxon>Gnathifera</taxon>
        <taxon>Rotifera</taxon>
        <taxon>Eurotatoria</taxon>
        <taxon>Monogononta</taxon>
        <taxon>Pseudotrocha</taxon>
        <taxon>Ploima</taxon>
        <taxon>Brachionidae</taxon>
        <taxon>Brachionus</taxon>
    </lineage>
</organism>
<comment type="caution">
    <text evidence="2">The sequence shown here is derived from an EMBL/GenBank/DDBJ whole genome shotgun (WGS) entry which is preliminary data.</text>
</comment>
<proteinExistence type="predicted"/>
<keyword evidence="1" id="KW-0472">Membrane</keyword>